<keyword evidence="2" id="KW-0238">DNA-binding</keyword>
<dbReference type="AlphaFoldDB" id="A0A1S6IQQ9"/>
<dbReference type="InterPro" id="IPR011008">
    <property type="entry name" value="Dimeric_a/b-barrel"/>
</dbReference>
<keyword evidence="3" id="KW-0804">Transcription</keyword>
<dbReference type="PROSITE" id="PS50956">
    <property type="entry name" value="HTH_ASNC_2"/>
    <property type="match status" value="1"/>
</dbReference>
<evidence type="ECO:0000256" key="2">
    <source>
        <dbReference type="ARBA" id="ARBA00023125"/>
    </source>
</evidence>
<dbReference type="GO" id="GO:0043565">
    <property type="term" value="F:sequence-specific DNA binding"/>
    <property type="evidence" value="ECO:0007669"/>
    <property type="project" value="InterPro"/>
</dbReference>
<dbReference type="InterPro" id="IPR036390">
    <property type="entry name" value="WH_DNA-bd_sf"/>
</dbReference>
<dbReference type="Gene3D" id="1.10.10.10">
    <property type="entry name" value="Winged helix-like DNA-binding domain superfamily/Winged helix DNA-binding domain"/>
    <property type="match status" value="1"/>
</dbReference>
<dbReference type="KEGG" id="jda:BW727_101518"/>
<organism evidence="5 6">
    <name type="scientific">Jeotgalibaca dankookensis</name>
    <dbReference type="NCBI Taxonomy" id="708126"/>
    <lineage>
        <taxon>Bacteria</taxon>
        <taxon>Bacillati</taxon>
        <taxon>Bacillota</taxon>
        <taxon>Bacilli</taxon>
        <taxon>Lactobacillales</taxon>
        <taxon>Carnobacteriaceae</taxon>
        <taxon>Jeotgalibaca</taxon>
    </lineage>
</organism>
<reference evidence="5 6" key="1">
    <citation type="journal article" date="2014" name="Int. J. Syst. Evol. Microbiol.">
        <title>Jeotgalibaca dankookensis gen. nov., sp. nov., a member of the family Carnobacteriaceae, isolated from seujeot (Korean traditional food).</title>
        <authorList>
            <person name="Lee D.G."/>
            <person name="Trujillo M.E."/>
            <person name="Kang H."/>
            <person name="Ahn T.Y."/>
        </authorList>
    </citation>
    <scope>NUCLEOTIDE SEQUENCE [LARGE SCALE GENOMIC DNA]</scope>
    <source>
        <strain evidence="5 6">EX-07</strain>
    </source>
</reference>
<keyword evidence="1" id="KW-0805">Transcription regulation</keyword>
<dbReference type="InterPro" id="IPR036388">
    <property type="entry name" value="WH-like_DNA-bd_sf"/>
</dbReference>
<dbReference type="GO" id="GO:0005829">
    <property type="term" value="C:cytosol"/>
    <property type="evidence" value="ECO:0007669"/>
    <property type="project" value="TreeGrafter"/>
</dbReference>
<dbReference type="PANTHER" id="PTHR30154">
    <property type="entry name" value="LEUCINE-RESPONSIVE REGULATORY PROTEIN"/>
    <property type="match status" value="1"/>
</dbReference>
<dbReference type="EMBL" id="CP019728">
    <property type="protein sequence ID" value="AQS53885.1"/>
    <property type="molecule type" value="Genomic_DNA"/>
</dbReference>
<dbReference type="Pfam" id="PF01037">
    <property type="entry name" value="AsnC_trans_reg"/>
    <property type="match status" value="1"/>
</dbReference>
<feature type="domain" description="HTH asnC-type" evidence="4">
    <location>
        <begin position="1"/>
        <end position="82"/>
    </location>
</feature>
<dbReference type="SMART" id="SM00344">
    <property type="entry name" value="HTH_ASNC"/>
    <property type="match status" value="1"/>
</dbReference>
<dbReference type="InterPro" id="IPR000485">
    <property type="entry name" value="AsnC-type_HTH_dom"/>
</dbReference>
<dbReference type="SUPFAM" id="SSF46785">
    <property type="entry name" value="Winged helix' DNA-binding domain"/>
    <property type="match status" value="1"/>
</dbReference>
<gene>
    <name evidence="5" type="primary">lrp_1</name>
    <name evidence="5" type="ORF">BW727_101518</name>
</gene>
<dbReference type="PANTHER" id="PTHR30154:SF34">
    <property type="entry name" value="TRANSCRIPTIONAL REGULATOR AZLB"/>
    <property type="match status" value="1"/>
</dbReference>
<dbReference type="Pfam" id="PF13412">
    <property type="entry name" value="HTH_24"/>
    <property type="match status" value="1"/>
</dbReference>
<proteinExistence type="predicted"/>
<dbReference type="SUPFAM" id="SSF54909">
    <property type="entry name" value="Dimeric alpha+beta barrel"/>
    <property type="match status" value="1"/>
</dbReference>
<evidence type="ECO:0000313" key="5">
    <source>
        <dbReference type="EMBL" id="AQS53885.1"/>
    </source>
</evidence>
<dbReference type="Proteomes" id="UP000188993">
    <property type="component" value="Chromosome"/>
</dbReference>
<sequence>MTRKTEEQILKIIEKNSRLSNQEIAVMLDLEVSTVTSIIEKLETEKIISGYHTLVNWEKVSDDEVSAVIELKVNPQRGLGFDKIAERVYQYPEVDAVYLMSGAYDLLVEMRKAPMKEIAAFVSSRLSTIEEVQATATHFILKRYKDHGLVLVDDEKDKRMVVTP</sequence>
<dbReference type="GO" id="GO:0043200">
    <property type="term" value="P:response to amino acid"/>
    <property type="evidence" value="ECO:0007669"/>
    <property type="project" value="TreeGrafter"/>
</dbReference>
<evidence type="ECO:0000256" key="3">
    <source>
        <dbReference type="ARBA" id="ARBA00023163"/>
    </source>
</evidence>
<evidence type="ECO:0000259" key="4">
    <source>
        <dbReference type="PROSITE" id="PS50956"/>
    </source>
</evidence>
<dbReference type="RefSeq" id="WP_062470957.1">
    <property type="nucleotide sequence ID" value="NZ_BBYN01000023.1"/>
</dbReference>
<dbReference type="InterPro" id="IPR019888">
    <property type="entry name" value="Tscrpt_reg_AsnC-like"/>
</dbReference>
<dbReference type="Gene3D" id="3.30.70.920">
    <property type="match status" value="1"/>
</dbReference>
<accession>A0A1S6IQQ9</accession>
<dbReference type="STRING" id="708126.BW727_101518"/>
<protein>
    <submittedName>
        <fullName evidence="5">Leucine-responsive regulatory protein</fullName>
    </submittedName>
</protein>
<keyword evidence="6" id="KW-1185">Reference proteome</keyword>
<evidence type="ECO:0000256" key="1">
    <source>
        <dbReference type="ARBA" id="ARBA00023015"/>
    </source>
</evidence>
<dbReference type="InterPro" id="IPR019887">
    <property type="entry name" value="Tscrpt_reg_AsnC/Lrp_C"/>
</dbReference>
<name>A0A1S6IQQ9_9LACT</name>
<dbReference type="OrthoDB" id="66249at2"/>
<evidence type="ECO:0000313" key="6">
    <source>
        <dbReference type="Proteomes" id="UP000188993"/>
    </source>
</evidence>